<reference evidence="2" key="2">
    <citation type="submission" date="2004-02" db="EMBL/GenBank/DDBJ databases">
        <authorList>
            <consortium name="Genoscope"/>
            <consortium name="Whitehead Institute Centre for Genome Research"/>
        </authorList>
    </citation>
    <scope>NUCLEOTIDE SEQUENCE</scope>
</reference>
<dbReference type="OrthoDB" id="8959131at2759"/>
<feature type="compositionally biased region" description="Basic and acidic residues" evidence="1">
    <location>
        <begin position="82"/>
        <end position="98"/>
    </location>
</feature>
<feature type="region of interest" description="Disordered" evidence="1">
    <location>
        <begin position="198"/>
        <end position="217"/>
    </location>
</feature>
<comment type="caution">
    <text evidence="2">The sequence shown here is derived from an EMBL/GenBank/DDBJ whole genome shotgun (WGS) entry which is preliminary data.</text>
</comment>
<dbReference type="KEGG" id="tng:GSTEN00016263G001"/>
<evidence type="ECO:0000313" key="2">
    <source>
        <dbReference type="EMBL" id="CAF98525.1"/>
    </source>
</evidence>
<feature type="region of interest" description="Disordered" evidence="1">
    <location>
        <begin position="154"/>
        <end position="185"/>
    </location>
</feature>
<feature type="region of interest" description="Disordered" evidence="1">
    <location>
        <begin position="58"/>
        <end position="98"/>
    </location>
</feature>
<name>Q4SLF7_TETNG</name>
<proteinExistence type="predicted"/>
<dbReference type="AlphaFoldDB" id="Q4SLF7"/>
<feature type="compositionally biased region" description="Low complexity" evidence="1">
    <location>
        <begin position="159"/>
        <end position="171"/>
    </location>
</feature>
<accession>Q4SLF7</accession>
<evidence type="ECO:0000256" key="1">
    <source>
        <dbReference type="SAM" id="MobiDB-lite"/>
    </source>
</evidence>
<reference evidence="2" key="1">
    <citation type="journal article" date="2004" name="Nature">
        <title>Genome duplication in the teleost fish Tetraodon nigroviridis reveals the early vertebrate proto-karyotype.</title>
        <authorList>
            <person name="Jaillon O."/>
            <person name="Aury J.-M."/>
            <person name="Brunet F."/>
            <person name="Petit J.-L."/>
            <person name="Stange-Thomann N."/>
            <person name="Mauceli E."/>
            <person name="Bouneau L."/>
            <person name="Fischer C."/>
            <person name="Ozouf-Costaz C."/>
            <person name="Bernot A."/>
            <person name="Nicaud S."/>
            <person name="Jaffe D."/>
            <person name="Fisher S."/>
            <person name="Lutfalla G."/>
            <person name="Dossat C."/>
            <person name="Segurens B."/>
            <person name="Dasilva C."/>
            <person name="Salanoubat M."/>
            <person name="Levy M."/>
            <person name="Boudet N."/>
            <person name="Castellano S."/>
            <person name="Anthouard V."/>
            <person name="Jubin C."/>
            <person name="Castelli V."/>
            <person name="Katinka M."/>
            <person name="Vacherie B."/>
            <person name="Biemont C."/>
            <person name="Skalli Z."/>
            <person name="Cattolico L."/>
            <person name="Poulain J."/>
            <person name="De Berardinis V."/>
            <person name="Cruaud C."/>
            <person name="Duprat S."/>
            <person name="Brottier P."/>
            <person name="Coutanceau J.-P."/>
            <person name="Gouzy J."/>
            <person name="Parra G."/>
            <person name="Lardier G."/>
            <person name="Chapple C."/>
            <person name="McKernan K.J."/>
            <person name="McEwan P."/>
            <person name="Bosak S."/>
            <person name="Kellis M."/>
            <person name="Volff J.-N."/>
            <person name="Guigo R."/>
            <person name="Zody M.C."/>
            <person name="Mesirov J."/>
            <person name="Lindblad-Toh K."/>
            <person name="Birren B."/>
            <person name="Nusbaum C."/>
            <person name="Kahn D."/>
            <person name="Robinson-Rechavi M."/>
            <person name="Laudet V."/>
            <person name="Schachter V."/>
            <person name="Quetier F."/>
            <person name="Saurin W."/>
            <person name="Scarpelli C."/>
            <person name="Wincker P."/>
            <person name="Lander E.S."/>
            <person name="Weissenbach J."/>
            <person name="Roest Crollius H."/>
        </authorList>
    </citation>
    <scope>NUCLEOTIDE SEQUENCE [LARGE SCALE GENOMIC DNA]</scope>
</reference>
<sequence length="303" mass="34142">MDNPLALFSNKLCQGQAACEGELERLRADLDAEDRTQRGSAHLSVELRRLREKAEREHRRAVEELAARQTQRGSHQVAADSAGRRSDSPEKEPVHLRGRETYAKLEQFLETLTKKIDGERPIYKLHHRQGFEQEKAIFLCHLLKACRILLEDRRRAGRPSRSSRSVKTSSRTLPHRDAISSCPTGRLQTPSCRLLLQRPQRASHSPQKHSTHNQQEWPVGKALRPADPCLRPADPCLPAAASDTCRSSALKICHPPNAPHAGRTTRPPCCTEFRRSGASPPPRCTGRNMEVGYFIISESRDKL</sequence>
<organism evidence="2">
    <name type="scientific">Tetraodon nigroviridis</name>
    <name type="common">Spotted green pufferfish</name>
    <name type="synonym">Chelonodon nigroviridis</name>
    <dbReference type="NCBI Taxonomy" id="99883"/>
    <lineage>
        <taxon>Eukaryota</taxon>
        <taxon>Metazoa</taxon>
        <taxon>Chordata</taxon>
        <taxon>Craniata</taxon>
        <taxon>Vertebrata</taxon>
        <taxon>Euteleostomi</taxon>
        <taxon>Actinopterygii</taxon>
        <taxon>Neopterygii</taxon>
        <taxon>Teleostei</taxon>
        <taxon>Neoteleostei</taxon>
        <taxon>Acanthomorphata</taxon>
        <taxon>Eupercaria</taxon>
        <taxon>Tetraodontiformes</taxon>
        <taxon>Tetradontoidea</taxon>
        <taxon>Tetraodontidae</taxon>
        <taxon>Tetraodon</taxon>
    </lineage>
</organism>
<gene>
    <name evidence="2" type="ORF">GSTENG00016263001</name>
</gene>
<protein>
    <submittedName>
        <fullName evidence="2">(spotted green pufferfish) hypothetical protein</fullName>
    </submittedName>
</protein>
<dbReference type="EMBL" id="CAAE01014557">
    <property type="protein sequence ID" value="CAF98525.1"/>
    <property type="molecule type" value="Genomic_DNA"/>
</dbReference>